<dbReference type="Proteomes" id="UP000499080">
    <property type="component" value="Unassembled WGS sequence"/>
</dbReference>
<name>A0A4Y2VYF3_ARAVE</name>
<feature type="region of interest" description="Disordered" evidence="1">
    <location>
        <begin position="67"/>
        <end position="87"/>
    </location>
</feature>
<dbReference type="EMBL" id="BGPR01052520">
    <property type="protein sequence ID" value="GBO29358.1"/>
    <property type="molecule type" value="Genomic_DNA"/>
</dbReference>
<dbReference type="AlphaFoldDB" id="A0A4Y2VYF3"/>
<evidence type="ECO:0000256" key="1">
    <source>
        <dbReference type="SAM" id="MobiDB-lite"/>
    </source>
</evidence>
<protein>
    <submittedName>
        <fullName evidence="2">Uncharacterized protein</fullName>
    </submittedName>
</protein>
<proteinExistence type="predicted"/>
<accession>A0A4Y2VYF3</accession>
<keyword evidence="3" id="KW-1185">Reference proteome</keyword>
<sequence length="87" mass="9880">MLIQDFSGGLQHEGYFRANLAILNLGHLTRATPELAHPLQSSAAYQWEDICSPTYDCRAEKAQYTTDFQRSRVSSLEPAGRKPRPYH</sequence>
<gene>
    <name evidence="2" type="ORF">AVEN_182018_1</name>
</gene>
<evidence type="ECO:0000313" key="3">
    <source>
        <dbReference type="Proteomes" id="UP000499080"/>
    </source>
</evidence>
<evidence type="ECO:0000313" key="2">
    <source>
        <dbReference type="EMBL" id="GBO29358.1"/>
    </source>
</evidence>
<organism evidence="2 3">
    <name type="scientific">Araneus ventricosus</name>
    <name type="common">Orbweaver spider</name>
    <name type="synonym">Epeira ventricosa</name>
    <dbReference type="NCBI Taxonomy" id="182803"/>
    <lineage>
        <taxon>Eukaryota</taxon>
        <taxon>Metazoa</taxon>
        <taxon>Ecdysozoa</taxon>
        <taxon>Arthropoda</taxon>
        <taxon>Chelicerata</taxon>
        <taxon>Arachnida</taxon>
        <taxon>Araneae</taxon>
        <taxon>Araneomorphae</taxon>
        <taxon>Entelegynae</taxon>
        <taxon>Araneoidea</taxon>
        <taxon>Araneidae</taxon>
        <taxon>Araneus</taxon>
    </lineage>
</organism>
<comment type="caution">
    <text evidence="2">The sequence shown here is derived from an EMBL/GenBank/DDBJ whole genome shotgun (WGS) entry which is preliminary data.</text>
</comment>
<reference evidence="2 3" key="1">
    <citation type="journal article" date="2019" name="Sci. Rep.">
        <title>Orb-weaving spider Araneus ventricosus genome elucidates the spidroin gene catalogue.</title>
        <authorList>
            <person name="Kono N."/>
            <person name="Nakamura H."/>
            <person name="Ohtoshi R."/>
            <person name="Moran D.A.P."/>
            <person name="Shinohara A."/>
            <person name="Yoshida Y."/>
            <person name="Fujiwara M."/>
            <person name="Mori M."/>
            <person name="Tomita M."/>
            <person name="Arakawa K."/>
        </authorList>
    </citation>
    <scope>NUCLEOTIDE SEQUENCE [LARGE SCALE GENOMIC DNA]</scope>
</reference>